<proteinExistence type="predicted"/>
<feature type="non-terminal residue" evidence="2">
    <location>
        <position position="34"/>
    </location>
</feature>
<protein>
    <recommendedName>
        <fullName evidence="1">UspA domain-containing protein</fullName>
    </recommendedName>
</protein>
<dbReference type="InterPro" id="IPR014729">
    <property type="entry name" value="Rossmann-like_a/b/a_fold"/>
</dbReference>
<reference evidence="2" key="1">
    <citation type="journal article" date="2015" name="Nature">
        <title>Complex archaea that bridge the gap between prokaryotes and eukaryotes.</title>
        <authorList>
            <person name="Spang A."/>
            <person name="Saw J.H."/>
            <person name="Jorgensen S.L."/>
            <person name="Zaremba-Niedzwiedzka K."/>
            <person name="Martijn J."/>
            <person name="Lind A.E."/>
            <person name="van Eijk R."/>
            <person name="Schleper C."/>
            <person name="Guy L."/>
            <person name="Ettema T.J."/>
        </authorList>
    </citation>
    <scope>NUCLEOTIDE SEQUENCE</scope>
</reference>
<dbReference type="EMBL" id="LAZR01018209">
    <property type="protein sequence ID" value="KKL97262.1"/>
    <property type="molecule type" value="Genomic_DNA"/>
</dbReference>
<evidence type="ECO:0000313" key="2">
    <source>
        <dbReference type="EMBL" id="KKL97262.1"/>
    </source>
</evidence>
<dbReference type="InterPro" id="IPR006016">
    <property type="entry name" value="UspA"/>
</dbReference>
<feature type="domain" description="UspA" evidence="1">
    <location>
        <begin position="1"/>
        <end position="33"/>
    </location>
</feature>
<dbReference type="Gene3D" id="3.40.50.620">
    <property type="entry name" value="HUPs"/>
    <property type="match status" value="1"/>
</dbReference>
<sequence length="34" mass="3673">MLKTILVPIDSSDTSLVAVGYAIELSKSFNSEIM</sequence>
<comment type="caution">
    <text evidence="2">The sequence shown here is derived from an EMBL/GenBank/DDBJ whole genome shotgun (WGS) entry which is preliminary data.</text>
</comment>
<dbReference type="AlphaFoldDB" id="A0A0F9JE65"/>
<gene>
    <name evidence="2" type="ORF">LCGC14_1836270</name>
</gene>
<dbReference type="SUPFAM" id="SSF52402">
    <property type="entry name" value="Adenine nucleotide alpha hydrolases-like"/>
    <property type="match status" value="1"/>
</dbReference>
<accession>A0A0F9JE65</accession>
<dbReference type="Pfam" id="PF00582">
    <property type="entry name" value="Usp"/>
    <property type="match status" value="1"/>
</dbReference>
<evidence type="ECO:0000259" key="1">
    <source>
        <dbReference type="Pfam" id="PF00582"/>
    </source>
</evidence>
<organism evidence="2">
    <name type="scientific">marine sediment metagenome</name>
    <dbReference type="NCBI Taxonomy" id="412755"/>
    <lineage>
        <taxon>unclassified sequences</taxon>
        <taxon>metagenomes</taxon>
        <taxon>ecological metagenomes</taxon>
    </lineage>
</organism>
<name>A0A0F9JE65_9ZZZZ</name>